<protein>
    <recommendedName>
        <fullName evidence="3">histidine kinase</fullName>
        <ecNumber evidence="3">2.7.13.3</ecNumber>
    </recommendedName>
</protein>
<evidence type="ECO:0000256" key="6">
    <source>
        <dbReference type="ARBA" id="ARBA00022741"/>
    </source>
</evidence>
<evidence type="ECO:0000313" key="15">
    <source>
        <dbReference type="Proteomes" id="UP000606044"/>
    </source>
</evidence>
<dbReference type="InterPro" id="IPR005467">
    <property type="entry name" value="His_kinase_dom"/>
</dbReference>
<dbReference type="GO" id="GO:0000156">
    <property type="term" value="F:phosphorelay response regulator activity"/>
    <property type="evidence" value="ECO:0007669"/>
    <property type="project" value="TreeGrafter"/>
</dbReference>
<dbReference type="Gene3D" id="3.30.450.20">
    <property type="entry name" value="PAS domain"/>
    <property type="match status" value="1"/>
</dbReference>
<dbReference type="GO" id="GO:0007234">
    <property type="term" value="P:osmosensory signaling via phosphorelay pathway"/>
    <property type="evidence" value="ECO:0007669"/>
    <property type="project" value="TreeGrafter"/>
</dbReference>
<feature type="region of interest" description="Disordered" evidence="12">
    <location>
        <begin position="425"/>
        <end position="452"/>
    </location>
</feature>
<dbReference type="SUPFAM" id="SSF55785">
    <property type="entry name" value="PYP-like sensor domain (PAS domain)"/>
    <property type="match status" value="1"/>
</dbReference>
<dbReference type="InterPro" id="IPR035965">
    <property type="entry name" value="PAS-like_dom_sf"/>
</dbReference>
<evidence type="ECO:0000256" key="5">
    <source>
        <dbReference type="ARBA" id="ARBA00022692"/>
    </source>
</evidence>
<evidence type="ECO:0000256" key="9">
    <source>
        <dbReference type="ARBA" id="ARBA00022989"/>
    </source>
</evidence>
<dbReference type="GO" id="GO:0016020">
    <property type="term" value="C:membrane"/>
    <property type="evidence" value="ECO:0007669"/>
    <property type="project" value="UniProtKB-SubCell"/>
</dbReference>
<dbReference type="GO" id="GO:0000155">
    <property type="term" value="F:phosphorelay sensor kinase activity"/>
    <property type="evidence" value="ECO:0007669"/>
    <property type="project" value="InterPro"/>
</dbReference>
<keyword evidence="15" id="KW-1185">Reference proteome</keyword>
<comment type="subcellular location">
    <subcellularLocation>
        <location evidence="2">Membrane</location>
        <topology evidence="2">Multi-pass membrane protein</topology>
    </subcellularLocation>
</comment>
<evidence type="ECO:0000256" key="4">
    <source>
        <dbReference type="ARBA" id="ARBA00022679"/>
    </source>
</evidence>
<dbReference type="SUPFAM" id="SSF47384">
    <property type="entry name" value="Homodimeric domain of signal transducing histidine kinase"/>
    <property type="match status" value="1"/>
</dbReference>
<accession>A0A917BV82</accession>
<dbReference type="SMART" id="SM00388">
    <property type="entry name" value="HisKA"/>
    <property type="match status" value="1"/>
</dbReference>
<evidence type="ECO:0000256" key="3">
    <source>
        <dbReference type="ARBA" id="ARBA00012438"/>
    </source>
</evidence>
<dbReference type="SUPFAM" id="SSF55874">
    <property type="entry name" value="ATPase domain of HSP90 chaperone/DNA topoisomerase II/histidine kinase"/>
    <property type="match status" value="1"/>
</dbReference>
<evidence type="ECO:0000256" key="10">
    <source>
        <dbReference type="ARBA" id="ARBA00023012"/>
    </source>
</evidence>
<dbReference type="EC" id="2.7.13.3" evidence="3"/>
<evidence type="ECO:0000256" key="12">
    <source>
        <dbReference type="SAM" id="MobiDB-lite"/>
    </source>
</evidence>
<evidence type="ECO:0000256" key="11">
    <source>
        <dbReference type="ARBA" id="ARBA00023136"/>
    </source>
</evidence>
<dbReference type="GO" id="GO:0005524">
    <property type="term" value="F:ATP binding"/>
    <property type="evidence" value="ECO:0007669"/>
    <property type="project" value="UniProtKB-KW"/>
</dbReference>
<evidence type="ECO:0000256" key="7">
    <source>
        <dbReference type="ARBA" id="ARBA00022777"/>
    </source>
</evidence>
<dbReference type="GO" id="GO:0030295">
    <property type="term" value="F:protein kinase activator activity"/>
    <property type="evidence" value="ECO:0007669"/>
    <property type="project" value="TreeGrafter"/>
</dbReference>
<dbReference type="Pfam" id="PF08448">
    <property type="entry name" value="PAS_4"/>
    <property type="match status" value="1"/>
</dbReference>
<evidence type="ECO:0000256" key="8">
    <source>
        <dbReference type="ARBA" id="ARBA00022840"/>
    </source>
</evidence>
<feature type="region of interest" description="Disordered" evidence="12">
    <location>
        <begin position="237"/>
        <end position="261"/>
    </location>
</feature>
<gene>
    <name evidence="14" type="ORF">GCM10007301_19530</name>
</gene>
<reference evidence="14" key="1">
    <citation type="journal article" date="2014" name="Int. J. Syst. Evol. Microbiol.">
        <title>Complete genome sequence of Corynebacterium casei LMG S-19264T (=DSM 44701T), isolated from a smear-ripened cheese.</title>
        <authorList>
            <consortium name="US DOE Joint Genome Institute (JGI-PGF)"/>
            <person name="Walter F."/>
            <person name="Albersmeier A."/>
            <person name="Kalinowski J."/>
            <person name="Ruckert C."/>
        </authorList>
    </citation>
    <scope>NUCLEOTIDE SEQUENCE</scope>
    <source>
        <strain evidence="14">CCM 7897</strain>
    </source>
</reference>
<dbReference type="CDD" id="cd00130">
    <property type="entry name" value="PAS"/>
    <property type="match status" value="1"/>
</dbReference>
<dbReference type="Gene3D" id="3.30.565.10">
    <property type="entry name" value="Histidine kinase-like ATPase, C-terminal domain"/>
    <property type="match status" value="1"/>
</dbReference>
<keyword evidence="7" id="KW-0418">Kinase</keyword>
<keyword evidence="4" id="KW-0808">Transferase</keyword>
<evidence type="ECO:0000256" key="2">
    <source>
        <dbReference type="ARBA" id="ARBA00004141"/>
    </source>
</evidence>
<dbReference type="EMBL" id="BMCT01000002">
    <property type="protein sequence ID" value="GGF59890.1"/>
    <property type="molecule type" value="Genomic_DNA"/>
</dbReference>
<organism evidence="14 15">
    <name type="scientific">Azorhizobium oxalatiphilum</name>
    <dbReference type="NCBI Taxonomy" id="980631"/>
    <lineage>
        <taxon>Bacteria</taxon>
        <taxon>Pseudomonadati</taxon>
        <taxon>Pseudomonadota</taxon>
        <taxon>Alphaproteobacteria</taxon>
        <taxon>Hyphomicrobiales</taxon>
        <taxon>Xanthobacteraceae</taxon>
        <taxon>Azorhizobium</taxon>
    </lineage>
</organism>
<reference evidence="14" key="2">
    <citation type="submission" date="2020-09" db="EMBL/GenBank/DDBJ databases">
        <authorList>
            <person name="Sun Q."/>
            <person name="Sedlacek I."/>
        </authorList>
    </citation>
    <scope>NUCLEOTIDE SEQUENCE</scope>
    <source>
        <strain evidence="14">CCM 7897</strain>
    </source>
</reference>
<keyword evidence="10" id="KW-0902">Two-component regulatory system</keyword>
<dbReference type="SMART" id="SM00091">
    <property type="entry name" value="PAS"/>
    <property type="match status" value="2"/>
</dbReference>
<keyword evidence="8" id="KW-0067">ATP-binding</keyword>
<dbReference type="InterPro" id="IPR013656">
    <property type="entry name" value="PAS_4"/>
</dbReference>
<dbReference type="CDD" id="cd00082">
    <property type="entry name" value="HisKA"/>
    <property type="match status" value="1"/>
</dbReference>
<keyword evidence="9" id="KW-1133">Transmembrane helix</keyword>
<dbReference type="InterPro" id="IPR000014">
    <property type="entry name" value="PAS"/>
</dbReference>
<evidence type="ECO:0000259" key="13">
    <source>
        <dbReference type="PROSITE" id="PS50109"/>
    </source>
</evidence>
<dbReference type="InterPro" id="IPR036097">
    <property type="entry name" value="HisK_dim/P_sf"/>
</dbReference>
<evidence type="ECO:0000256" key="1">
    <source>
        <dbReference type="ARBA" id="ARBA00000085"/>
    </source>
</evidence>
<dbReference type="AlphaFoldDB" id="A0A917BV82"/>
<name>A0A917BV82_9HYPH</name>
<evidence type="ECO:0000313" key="14">
    <source>
        <dbReference type="EMBL" id="GGF59890.1"/>
    </source>
</evidence>
<proteinExistence type="predicted"/>
<dbReference type="PROSITE" id="PS50109">
    <property type="entry name" value="HIS_KIN"/>
    <property type="match status" value="1"/>
</dbReference>
<keyword evidence="5" id="KW-0812">Transmembrane</keyword>
<keyword evidence="11" id="KW-0472">Membrane</keyword>
<dbReference type="PANTHER" id="PTHR42878:SF7">
    <property type="entry name" value="SENSOR HISTIDINE KINASE GLRK"/>
    <property type="match status" value="1"/>
</dbReference>
<dbReference type="Gene3D" id="1.10.287.130">
    <property type="match status" value="1"/>
</dbReference>
<comment type="caution">
    <text evidence="14">The sequence shown here is derived from an EMBL/GenBank/DDBJ whole genome shotgun (WGS) entry which is preliminary data.</text>
</comment>
<dbReference type="InterPro" id="IPR003661">
    <property type="entry name" value="HisK_dim/P_dom"/>
</dbReference>
<dbReference type="PANTHER" id="PTHR42878">
    <property type="entry name" value="TWO-COMPONENT HISTIDINE KINASE"/>
    <property type="match status" value="1"/>
</dbReference>
<sequence>MPPHQEALFAPLRRDDLPSFLVMLPDMTVLAATPACAPLGIEAGGPAPLGVKIVAKRVGMSLRRAPRLERVRLPFSLMPKPFACISLHVSIGQVVLFADPLALANSADPARSLPGLTRLPVVTATARPPSSEQRALRFSWAADESGRLTRISPDLPEALGGAADAWIGRDFEELAEAGLLEDGTPMREALLAGSSFFGLTLASGGHPPQKIEFGGVPLFDAARRRLGTRGFGLLWRDGSGPAPVQSSTAEPMEGEAPIDRPFNVVPLRGNTLTAREQSAFHEIARTLTEAIDEWPKPVAAIAAPTSQDAAEMVRPLEIPTPPPAAPAPDRDGEEQLIDRLPIGVVVQQAGTTVRANRTLLGWLGVRDLDEFIASGGLSPRLLRDAGTGLLDLESLHGDRLPVEVRLVSSPWQGRPALVHVIRPLEGGAGDTKPQPPAARDDSAPSEAETGERLQLERATARRQALDFMPFAILLLDRNGTVEIANIAAAEFGFATEEVEGQPFTLLLAPESHVPAVAMLDRALDGEAQQSEQLIVRRRSGKKHAVDALLGPAGESGTRFCLVLREAGEIATPSQPLAGLEDTPERLDTLARRLSHDLRDPLTALLGFVESVQRGTFGPVGNRRYHQLADTAAAAGRAVLQTLGDLDELALPEAPRQSPVLLAPIIEAALVHFADAARRRRVLLRSALPDDVAARCDDMGLARIVRMLVEEALAATPADGQVIVTLAETDEPEPQAALIQIRDGGTGLSEEEIRQILDPAAPAPVSDRFGRLARPFRMARISALVRAQGGTLTLKRGVDVGMLAQIVLPR</sequence>
<dbReference type="InterPro" id="IPR036890">
    <property type="entry name" value="HATPase_C_sf"/>
</dbReference>
<comment type="catalytic activity">
    <reaction evidence="1">
        <text>ATP + protein L-histidine = ADP + protein N-phospho-L-histidine.</text>
        <dbReference type="EC" id="2.7.13.3"/>
    </reaction>
</comment>
<feature type="domain" description="Histidine kinase" evidence="13">
    <location>
        <begin position="592"/>
        <end position="809"/>
    </location>
</feature>
<keyword evidence="6" id="KW-0547">Nucleotide-binding</keyword>
<dbReference type="NCBIfam" id="TIGR00229">
    <property type="entry name" value="sensory_box"/>
    <property type="match status" value="1"/>
</dbReference>
<dbReference type="Proteomes" id="UP000606044">
    <property type="component" value="Unassembled WGS sequence"/>
</dbReference>
<dbReference type="InterPro" id="IPR050351">
    <property type="entry name" value="BphY/WalK/GraS-like"/>
</dbReference>